<sequence length="121" mass="13095">MTEPIEMHQDPCRERNNSPPEELCNIPSLLASVFPTRSLPAKPTSQRNGFNRSDSIRKDFTVSSTIASSDLPLSLCLKFWCGITAGGITLSRAVAKFALGWTDALGTSGKSNMSESESESN</sequence>
<comment type="caution">
    <text evidence="1">The sequence shown here is derived from an EMBL/GenBank/DDBJ whole genome shotgun (WGS) entry which is preliminary data.</text>
</comment>
<evidence type="ECO:0000313" key="2">
    <source>
        <dbReference type="Proteomes" id="UP001058974"/>
    </source>
</evidence>
<dbReference type="Proteomes" id="UP001058974">
    <property type="component" value="Chromosome 7"/>
</dbReference>
<dbReference type="AlphaFoldDB" id="A0A9D4ZUR0"/>
<protein>
    <submittedName>
        <fullName evidence="1">Uncharacterized protein</fullName>
    </submittedName>
</protein>
<gene>
    <name evidence="1" type="ORF">KIW84_070661</name>
</gene>
<name>A0A9D4ZUR0_PEA</name>
<reference evidence="1 2" key="1">
    <citation type="journal article" date="2022" name="Nat. Genet.">
        <title>Improved pea reference genome and pan-genome highlight genomic features and evolutionary characteristics.</title>
        <authorList>
            <person name="Yang T."/>
            <person name="Liu R."/>
            <person name="Luo Y."/>
            <person name="Hu S."/>
            <person name="Wang D."/>
            <person name="Wang C."/>
            <person name="Pandey M.K."/>
            <person name="Ge S."/>
            <person name="Xu Q."/>
            <person name="Li N."/>
            <person name="Li G."/>
            <person name="Huang Y."/>
            <person name="Saxena R.K."/>
            <person name="Ji Y."/>
            <person name="Li M."/>
            <person name="Yan X."/>
            <person name="He Y."/>
            <person name="Liu Y."/>
            <person name="Wang X."/>
            <person name="Xiang C."/>
            <person name="Varshney R.K."/>
            <person name="Ding H."/>
            <person name="Gao S."/>
            <person name="Zong X."/>
        </authorList>
    </citation>
    <scope>NUCLEOTIDE SEQUENCE [LARGE SCALE GENOMIC DNA]</scope>
    <source>
        <strain evidence="1 2">cv. Zhongwan 6</strain>
    </source>
</reference>
<proteinExistence type="predicted"/>
<dbReference type="EMBL" id="JAMSHJ010000007">
    <property type="protein sequence ID" value="KAI5383333.1"/>
    <property type="molecule type" value="Genomic_DNA"/>
</dbReference>
<dbReference type="Gramene" id="Psat07G0066100-T1">
    <property type="protein sequence ID" value="KAI5383333.1"/>
    <property type="gene ID" value="KIW84_070661"/>
</dbReference>
<organism evidence="1 2">
    <name type="scientific">Pisum sativum</name>
    <name type="common">Garden pea</name>
    <name type="synonym">Lathyrus oleraceus</name>
    <dbReference type="NCBI Taxonomy" id="3888"/>
    <lineage>
        <taxon>Eukaryota</taxon>
        <taxon>Viridiplantae</taxon>
        <taxon>Streptophyta</taxon>
        <taxon>Embryophyta</taxon>
        <taxon>Tracheophyta</taxon>
        <taxon>Spermatophyta</taxon>
        <taxon>Magnoliopsida</taxon>
        <taxon>eudicotyledons</taxon>
        <taxon>Gunneridae</taxon>
        <taxon>Pentapetalae</taxon>
        <taxon>rosids</taxon>
        <taxon>fabids</taxon>
        <taxon>Fabales</taxon>
        <taxon>Fabaceae</taxon>
        <taxon>Papilionoideae</taxon>
        <taxon>50 kb inversion clade</taxon>
        <taxon>NPAAA clade</taxon>
        <taxon>Hologalegina</taxon>
        <taxon>IRL clade</taxon>
        <taxon>Fabeae</taxon>
        <taxon>Lathyrus</taxon>
    </lineage>
</organism>
<accession>A0A9D4ZUR0</accession>
<evidence type="ECO:0000313" key="1">
    <source>
        <dbReference type="EMBL" id="KAI5383333.1"/>
    </source>
</evidence>
<keyword evidence="2" id="KW-1185">Reference proteome</keyword>